<keyword evidence="6" id="KW-0833">Ubl conjugation pathway</keyword>
<dbReference type="InterPro" id="IPR034750">
    <property type="entry name" value="CULT"/>
</dbReference>
<keyword evidence="8" id="KW-0832">Ubl conjugation</keyword>
<feature type="region of interest" description="Disordered" evidence="12">
    <location>
        <begin position="1"/>
        <end position="26"/>
    </location>
</feature>
<comment type="subunit">
    <text evidence="11">Likely a component of a DCX (DDB1-CUL4-X-box) protein ligase complex. May interact with pic/DDB1.</text>
</comment>
<dbReference type="FunCoup" id="A0A7R8YT85">
    <property type="interactions" value="1402"/>
</dbReference>
<evidence type="ECO:0000256" key="5">
    <source>
        <dbReference type="ARBA" id="ARBA00022723"/>
    </source>
</evidence>
<accession>A0A7R8YT85</accession>
<dbReference type="EMBL" id="LR899011">
    <property type="protein sequence ID" value="CAD7084452.1"/>
    <property type="molecule type" value="Genomic_DNA"/>
</dbReference>
<dbReference type="GO" id="GO:0046872">
    <property type="term" value="F:metal ion binding"/>
    <property type="evidence" value="ECO:0007669"/>
    <property type="project" value="UniProtKB-KW"/>
</dbReference>
<dbReference type="Gene3D" id="2.30.130.40">
    <property type="entry name" value="LON domain-like"/>
    <property type="match status" value="1"/>
</dbReference>
<comment type="subcellular location">
    <subcellularLocation>
        <location evidence="1">Nucleus</location>
    </subcellularLocation>
</comment>
<keyword evidence="7" id="KW-0862">Zinc</keyword>
<dbReference type="Pfam" id="PF03226">
    <property type="entry name" value="Yippee-Mis18"/>
    <property type="match status" value="1"/>
</dbReference>
<dbReference type="GO" id="GO:0016567">
    <property type="term" value="P:protein ubiquitination"/>
    <property type="evidence" value="ECO:0007669"/>
    <property type="project" value="UniProtKB-UniPathway"/>
</dbReference>
<evidence type="ECO:0000256" key="11">
    <source>
        <dbReference type="ARBA" id="ARBA00046796"/>
    </source>
</evidence>
<reference evidence="14 15" key="1">
    <citation type="submission" date="2020-11" db="EMBL/GenBank/DDBJ databases">
        <authorList>
            <person name="Wallbank WR R."/>
            <person name="Pardo Diaz C."/>
            <person name="Kozak K."/>
            <person name="Martin S."/>
            <person name="Jiggins C."/>
            <person name="Moest M."/>
            <person name="Warren A I."/>
            <person name="Generalovic N T."/>
            <person name="Byers J.R.P. K."/>
            <person name="Montejo-Kovacevich G."/>
            <person name="Yen C E."/>
        </authorList>
    </citation>
    <scope>NUCLEOTIDE SEQUENCE [LARGE SCALE GENOMIC DNA]</scope>
</reference>
<dbReference type="InterPro" id="IPR046336">
    <property type="entry name" value="Lon_prtase_N_sf"/>
</dbReference>
<keyword evidence="5" id="KW-0479">Metal-binding</keyword>
<protein>
    <recommendedName>
        <fullName evidence="4">Protein cereblon</fullName>
    </recommendedName>
    <alternativeName>
        <fullName evidence="9">Protein ohgata</fullName>
    </alternativeName>
</protein>
<evidence type="ECO:0000313" key="15">
    <source>
        <dbReference type="Proteomes" id="UP000594454"/>
    </source>
</evidence>
<evidence type="ECO:0000256" key="1">
    <source>
        <dbReference type="ARBA" id="ARBA00004123"/>
    </source>
</evidence>
<gene>
    <name evidence="14" type="ORF">HERILL_LOCUS7343</name>
</gene>
<proteinExistence type="inferred from homology"/>
<dbReference type="Proteomes" id="UP000594454">
    <property type="component" value="Chromosome 3"/>
</dbReference>
<feature type="region of interest" description="Disordered" evidence="12">
    <location>
        <begin position="46"/>
        <end position="74"/>
    </location>
</feature>
<evidence type="ECO:0000256" key="9">
    <source>
        <dbReference type="ARBA" id="ARBA00030079"/>
    </source>
</evidence>
<dbReference type="InParanoid" id="A0A7R8YT85"/>
<dbReference type="GO" id="GO:0005634">
    <property type="term" value="C:nucleus"/>
    <property type="evidence" value="ECO:0007669"/>
    <property type="project" value="UniProtKB-SubCell"/>
</dbReference>
<dbReference type="Gene3D" id="1.20.58.1480">
    <property type="match status" value="1"/>
</dbReference>
<dbReference type="InterPro" id="IPR004910">
    <property type="entry name" value="Yippee/Mis18/Cereblon"/>
</dbReference>
<evidence type="ECO:0000256" key="7">
    <source>
        <dbReference type="ARBA" id="ARBA00022833"/>
    </source>
</evidence>
<evidence type="ECO:0000256" key="4">
    <source>
        <dbReference type="ARBA" id="ARBA00014394"/>
    </source>
</evidence>
<feature type="compositionally biased region" description="Low complexity" evidence="12">
    <location>
        <begin position="58"/>
        <end position="70"/>
    </location>
</feature>
<dbReference type="UniPathway" id="UPA00143"/>
<evidence type="ECO:0000256" key="3">
    <source>
        <dbReference type="ARBA" id="ARBA00005293"/>
    </source>
</evidence>
<name>A0A7R8YT85_HERIL</name>
<dbReference type="PROSITE" id="PS51788">
    <property type="entry name" value="CULT"/>
    <property type="match status" value="1"/>
</dbReference>
<evidence type="ECO:0000256" key="2">
    <source>
        <dbReference type="ARBA" id="ARBA00004906"/>
    </source>
</evidence>
<organism evidence="14 15">
    <name type="scientific">Hermetia illucens</name>
    <name type="common">Black soldier fly</name>
    <dbReference type="NCBI Taxonomy" id="343691"/>
    <lineage>
        <taxon>Eukaryota</taxon>
        <taxon>Metazoa</taxon>
        <taxon>Ecdysozoa</taxon>
        <taxon>Arthropoda</taxon>
        <taxon>Hexapoda</taxon>
        <taxon>Insecta</taxon>
        <taxon>Pterygota</taxon>
        <taxon>Neoptera</taxon>
        <taxon>Endopterygota</taxon>
        <taxon>Diptera</taxon>
        <taxon>Brachycera</taxon>
        <taxon>Stratiomyomorpha</taxon>
        <taxon>Stratiomyidae</taxon>
        <taxon>Hermetiinae</taxon>
        <taxon>Hermetia</taxon>
    </lineage>
</organism>
<comment type="function">
    <text evidence="10">Substrate recognition component of a DCX (DDB1-CUL4-X-box) E3 protein ligase complex that mediates the ubiquitination and subsequent proteasomal degradation of target proteins. Has an essential role in mediating growth by negatively regulating insulin signaling. It also has a role in maintaining presynaptic function in the neuromuscular junction synapses of third-instar larvae.</text>
</comment>
<feature type="compositionally biased region" description="Basic residues" evidence="12">
    <location>
        <begin position="46"/>
        <end position="57"/>
    </location>
</feature>
<sequence>MDEDSRGDERMDIVEESSDADDESVRVFAVRPNTIRQLFGLLRPHSHSSRNASRHNAHQSSEQDASSSDARAVGAPSVPINFDTELPTEHSYLGNMTQVSGVGYLDAGKIYNMLIFVHHSMVFPGETLPMIIPDYLFDPTLFGDEAMLFGVIFPSMLEVTKPNLYGVTCQIYEKRNDEQDNMIIKCRVHQRFVISKEYNKNFSRLLEPLPRKVYAKVLILPEIILPDPLYSLNLGSLSRFRDIDALSNKLRQLQAATTIWPQYVFNQHKLDTIIERAKKFITSYKIESMPTDLTFMSFWLCRNLIFDQAERIKVFITNSVNMRMQIIEKSLDQRRFFCCSRCKNQIADCSSLFAMSKHGVQTNYCNPSGFIHETNTVYSIKPDAVYHSGEPSTEFSWFPGYSWEILLCRMCQIHVGWQFSAVKPNLVPKNFYALSSVNVIVDLPSDESIDQMPSQD</sequence>
<dbReference type="AlphaFoldDB" id="A0A7R8YT85"/>
<evidence type="ECO:0000256" key="12">
    <source>
        <dbReference type="SAM" id="MobiDB-lite"/>
    </source>
</evidence>
<dbReference type="CDD" id="cd15777">
    <property type="entry name" value="CRBN_C_like"/>
    <property type="match status" value="1"/>
</dbReference>
<dbReference type="InterPro" id="IPR015947">
    <property type="entry name" value="PUA-like_sf"/>
</dbReference>
<dbReference type="FunFam" id="2.170.150.20:FF:000005">
    <property type="entry name" value="Blast:Protein cereblon homolog"/>
    <property type="match status" value="1"/>
</dbReference>
<comment type="pathway">
    <text evidence="2">Protein modification; protein ubiquitination.</text>
</comment>
<comment type="similarity">
    <text evidence="3">Belongs to the CRBN family.</text>
</comment>
<dbReference type="OrthoDB" id="267517at2759"/>
<keyword evidence="15" id="KW-1185">Reference proteome</keyword>
<evidence type="ECO:0000256" key="8">
    <source>
        <dbReference type="ARBA" id="ARBA00022843"/>
    </source>
</evidence>
<evidence type="ECO:0000256" key="6">
    <source>
        <dbReference type="ARBA" id="ARBA00022786"/>
    </source>
</evidence>
<evidence type="ECO:0000259" key="13">
    <source>
        <dbReference type="PROSITE" id="PS51788"/>
    </source>
</evidence>
<evidence type="ECO:0000313" key="14">
    <source>
        <dbReference type="EMBL" id="CAD7084452.1"/>
    </source>
</evidence>
<feature type="domain" description="CULT" evidence="13">
    <location>
        <begin position="334"/>
        <end position="443"/>
    </location>
</feature>
<dbReference type="Gene3D" id="2.170.150.20">
    <property type="entry name" value="Peptide methionine sulfoxide reductase"/>
    <property type="match status" value="1"/>
</dbReference>
<evidence type="ECO:0000256" key="10">
    <source>
        <dbReference type="ARBA" id="ARBA00046075"/>
    </source>
</evidence>
<dbReference type="SUPFAM" id="SSF88697">
    <property type="entry name" value="PUA domain-like"/>
    <property type="match status" value="1"/>
</dbReference>